<dbReference type="Proteomes" id="UP000238196">
    <property type="component" value="Unassembled WGS sequence"/>
</dbReference>
<evidence type="ECO:0000256" key="1">
    <source>
        <dbReference type="ARBA" id="ARBA00004167"/>
    </source>
</evidence>
<evidence type="ECO:0008006" key="11">
    <source>
        <dbReference type="Google" id="ProtNLM"/>
    </source>
</evidence>
<feature type="domain" description="Multidrug resistance protein MdtA-like barrel-sandwich hybrid" evidence="8">
    <location>
        <begin position="44"/>
        <end position="229"/>
    </location>
</feature>
<evidence type="ECO:0000313" key="9">
    <source>
        <dbReference type="EMBL" id="PPC78597.1"/>
    </source>
</evidence>
<dbReference type="AlphaFoldDB" id="A0A2S5KUR0"/>
<dbReference type="Gene3D" id="2.40.50.100">
    <property type="match status" value="1"/>
</dbReference>
<dbReference type="PANTHER" id="PTHR30386:SF26">
    <property type="entry name" value="TRANSPORT PROTEIN COMB"/>
    <property type="match status" value="1"/>
</dbReference>
<feature type="coiled-coil region" evidence="5">
    <location>
        <begin position="84"/>
        <end position="118"/>
    </location>
</feature>
<dbReference type="PANTHER" id="PTHR30386">
    <property type="entry name" value="MEMBRANE FUSION SUBUNIT OF EMRAB-TOLC MULTIDRUG EFFLUX PUMP"/>
    <property type="match status" value="1"/>
</dbReference>
<feature type="domain" description="Multidrug resistance protein MdtA-like alpha-helical hairpin" evidence="7">
    <location>
        <begin position="104"/>
        <end position="169"/>
    </location>
</feature>
<name>A0A2S5KUR0_9PROT</name>
<evidence type="ECO:0000256" key="3">
    <source>
        <dbReference type="ARBA" id="ARBA00022989"/>
    </source>
</evidence>
<evidence type="ECO:0000259" key="8">
    <source>
        <dbReference type="Pfam" id="PF25917"/>
    </source>
</evidence>
<dbReference type="Pfam" id="PF25917">
    <property type="entry name" value="BSH_RND"/>
    <property type="match status" value="1"/>
</dbReference>
<sequence length="354" mass="39016">MSPEHLFHRWLKISIGVFVILFAYFLLADIYMPATTESTVRRYVVQVAPRVSGQVTQVLVHNNQHVEKGDLLFQIDPVDYQLNVQQAELHLQQVTQQVSQLQAELDSAQASLDKARINFANDQRDVQRYQALVNKGSIPVKDRDDAVFKQRAASAEVTASEAKVKSIEAELGIENGESILLKQAKNSLATARLALERTQVKAEGAGFITDLQLEEGAMASANQPVVALVSDSSPWVTADFREKSLIKVSSGTPAKIVFDALPGTVFDAEVSHRDYGVASAQGSPDGKLASAETSTRWVRDAQRVRVNLELKEAFPANLVVGSRATVQLIPSDNVLFSFLASSQIRLISWLHYIY</sequence>
<dbReference type="InterPro" id="IPR058624">
    <property type="entry name" value="MdtA-like_HH"/>
</dbReference>
<accession>A0A2S5KUR0</accession>
<proteinExistence type="predicted"/>
<dbReference type="Gene3D" id="1.10.287.470">
    <property type="entry name" value="Helix hairpin bin"/>
    <property type="match status" value="1"/>
</dbReference>
<evidence type="ECO:0000259" key="7">
    <source>
        <dbReference type="Pfam" id="PF25876"/>
    </source>
</evidence>
<dbReference type="EMBL" id="PRLP01000012">
    <property type="protein sequence ID" value="PPC78597.1"/>
    <property type="molecule type" value="Genomic_DNA"/>
</dbReference>
<evidence type="ECO:0000256" key="2">
    <source>
        <dbReference type="ARBA" id="ARBA00022692"/>
    </source>
</evidence>
<reference evidence="9 10" key="1">
    <citation type="submission" date="2018-02" db="EMBL/GenBank/DDBJ databases">
        <title>novel marine gammaproteobacteria from coastal saline agro ecosystem.</title>
        <authorList>
            <person name="Krishnan R."/>
            <person name="Ramesh Kumar N."/>
        </authorList>
    </citation>
    <scope>NUCLEOTIDE SEQUENCE [LARGE SCALE GENOMIC DNA]</scope>
    <source>
        <strain evidence="9 10">228</strain>
    </source>
</reference>
<organism evidence="9 10">
    <name type="scientific">Proteobacteria bacterium 228</name>
    <dbReference type="NCBI Taxonomy" id="2083153"/>
    <lineage>
        <taxon>Bacteria</taxon>
        <taxon>Pseudomonadati</taxon>
        <taxon>Pseudomonadota</taxon>
    </lineage>
</organism>
<keyword evidence="2 6" id="KW-0812">Transmembrane</keyword>
<feature type="transmembrane region" description="Helical" evidence="6">
    <location>
        <begin position="12"/>
        <end position="32"/>
    </location>
</feature>
<protein>
    <recommendedName>
        <fullName evidence="11">Hemolysin D</fullName>
    </recommendedName>
</protein>
<dbReference type="OrthoDB" id="8958519at2"/>
<dbReference type="SUPFAM" id="SSF111369">
    <property type="entry name" value="HlyD-like secretion proteins"/>
    <property type="match status" value="2"/>
</dbReference>
<dbReference type="InterPro" id="IPR058625">
    <property type="entry name" value="MdtA-like_BSH"/>
</dbReference>
<dbReference type="Pfam" id="PF25876">
    <property type="entry name" value="HH_MFP_RND"/>
    <property type="match status" value="1"/>
</dbReference>
<dbReference type="Gene3D" id="2.40.30.170">
    <property type="match status" value="1"/>
</dbReference>
<evidence type="ECO:0000313" key="10">
    <source>
        <dbReference type="Proteomes" id="UP000238196"/>
    </source>
</evidence>
<evidence type="ECO:0000256" key="4">
    <source>
        <dbReference type="ARBA" id="ARBA00023136"/>
    </source>
</evidence>
<keyword evidence="3 6" id="KW-1133">Transmembrane helix</keyword>
<keyword evidence="5" id="KW-0175">Coiled coil</keyword>
<comment type="subcellular location">
    <subcellularLocation>
        <location evidence="1">Membrane</location>
        <topology evidence="1">Single-pass membrane protein</topology>
    </subcellularLocation>
</comment>
<dbReference type="InterPro" id="IPR050739">
    <property type="entry name" value="MFP"/>
</dbReference>
<gene>
    <name evidence="9" type="ORF">C4K68_03550</name>
</gene>
<evidence type="ECO:0000256" key="5">
    <source>
        <dbReference type="SAM" id="Coils"/>
    </source>
</evidence>
<keyword evidence="4 6" id="KW-0472">Membrane</keyword>
<evidence type="ECO:0000256" key="6">
    <source>
        <dbReference type="SAM" id="Phobius"/>
    </source>
</evidence>
<dbReference type="GO" id="GO:0016020">
    <property type="term" value="C:membrane"/>
    <property type="evidence" value="ECO:0007669"/>
    <property type="project" value="UniProtKB-SubCell"/>
</dbReference>
<comment type="caution">
    <text evidence="9">The sequence shown here is derived from an EMBL/GenBank/DDBJ whole genome shotgun (WGS) entry which is preliminary data.</text>
</comment>